<dbReference type="Proteomes" id="UP000005870">
    <property type="component" value="Chromosome"/>
</dbReference>
<evidence type="ECO:0000256" key="6">
    <source>
        <dbReference type="PROSITE-ProRule" id="PRU00433"/>
    </source>
</evidence>
<dbReference type="PROSITE" id="PS51257">
    <property type="entry name" value="PROKAR_LIPOPROTEIN"/>
    <property type="match status" value="1"/>
</dbReference>
<feature type="region of interest" description="Disordered" evidence="7">
    <location>
        <begin position="33"/>
        <end position="77"/>
    </location>
</feature>
<evidence type="ECO:0000259" key="9">
    <source>
        <dbReference type="PROSITE" id="PS51007"/>
    </source>
</evidence>
<gene>
    <name evidence="10" type="ordered locus">DSC_10410</name>
</gene>
<dbReference type="PANTHER" id="PTHR33751">
    <property type="entry name" value="CBB3-TYPE CYTOCHROME C OXIDASE SUBUNIT FIXP"/>
    <property type="match status" value="1"/>
</dbReference>
<evidence type="ECO:0000313" key="10">
    <source>
        <dbReference type="EMBL" id="AER56726.1"/>
    </source>
</evidence>
<keyword evidence="2 6" id="KW-0349">Heme</keyword>
<dbReference type="Pfam" id="PF00034">
    <property type="entry name" value="Cytochrom_C"/>
    <property type="match status" value="1"/>
</dbReference>
<dbReference type="KEGG" id="psd:DSC_10410"/>
<evidence type="ECO:0000256" key="3">
    <source>
        <dbReference type="ARBA" id="ARBA00022723"/>
    </source>
</evidence>
<evidence type="ECO:0000256" key="1">
    <source>
        <dbReference type="ARBA" id="ARBA00022448"/>
    </source>
</evidence>
<evidence type="ECO:0000256" key="5">
    <source>
        <dbReference type="ARBA" id="ARBA00023004"/>
    </source>
</evidence>
<evidence type="ECO:0000256" key="7">
    <source>
        <dbReference type="SAM" id="MobiDB-lite"/>
    </source>
</evidence>
<dbReference type="GO" id="GO:0009055">
    <property type="term" value="F:electron transfer activity"/>
    <property type="evidence" value="ECO:0007669"/>
    <property type="project" value="InterPro"/>
</dbReference>
<dbReference type="InterPro" id="IPR050597">
    <property type="entry name" value="Cytochrome_c_Oxidase_Subunit"/>
</dbReference>
<organism evidence="10 11">
    <name type="scientific">Pseudoxanthomonas spadix (strain BD-a59)</name>
    <dbReference type="NCBI Taxonomy" id="1045855"/>
    <lineage>
        <taxon>Bacteria</taxon>
        <taxon>Pseudomonadati</taxon>
        <taxon>Pseudomonadota</taxon>
        <taxon>Gammaproteobacteria</taxon>
        <taxon>Lysobacterales</taxon>
        <taxon>Lysobacteraceae</taxon>
        <taxon>Pseudoxanthomonas</taxon>
    </lineage>
</organism>
<dbReference type="EMBL" id="CP003093">
    <property type="protein sequence ID" value="AER56726.1"/>
    <property type="molecule type" value="Genomic_DNA"/>
</dbReference>
<evidence type="ECO:0000256" key="8">
    <source>
        <dbReference type="SAM" id="SignalP"/>
    </source>
</evidence>
<sequence length="156" mass="16072">MRTAVLVPRPPRLPLIVALLAALALGACSKTETSDTAAANPGHASGEYGSGSSAGLPPGNIAAGEKRAQEKGKATGQSCVDCHGPEGNQPIAASYPRLAGQYADYLAQALQAYRAGDRDQALMTPQAKDLSDADIANLAAYFASRKGQLRDLHGLD</sequence>
<evidence type="ECO:0000313" key="11">
    <source>
        <dbReference type="Proteomes" id="UP000005870"/>
    </source>
</evidence>
<keyword evidence="3 6" id="KW-0479">Metal-binding</keyword>
<dbReference type="GO" id="GO:0046872">
    <property type="term" value="F:metal ion binding"/>
    <property type="evidence" value="ECO:0007669"/>
    <property type="project" value="UniProtKB-KW"/>
</dbReference>
<accession>G7UP32</accession>
<keyword evidence="4" id="KW-0249">Electron transport</keyword>
<dbReference type="AlphaFoldDB" id="G7UP32"/>
<dbReference type="HOGENOM" id="CLU_1712552_0_0_6"/>
<keyword evidence="5 6" id="KW-0408">Iron</keyword>
<keyword evidence="8" id="KW-0732">Signal</keyword>
<proteinExistence type="predicted"/>
<name>G7UP32_PSEUP</name>
<keyword evidence="11" id="KW-1185">Reference proteome</keyword>
<feature type="compositionally biased region" description="Low complexity" evidence="7">
    <location>
        <begin position="42"/>
        <end position="55"/>
    </location>
</feature>
<dbReference type="eggNOG" id="COG2863">
    <property type="taxonomic scope" value="Bacteria"/>
</dbReference>
<dbReference type="InterPro" id="IPR009056">
    <property type="entry name" value="Cyt_c-like_dom"/>
</dbReference>
<dbReference type="PANTHER" id="PTHR33751:SF9">
    <property type="entry name" value="CYTOCHROME C4"/>
    <property type="match status" value="1"/>
</dbReference>
<dbReference type="RefSeq" id="WP_014160900.1">
    <property type="nucleotide sequence ID" value="NC_016147.2"/>
</dbReference>
<dbReference type="GO" id="GO:0020037">
    <property type="term" value="F:heme binding"/>
    <property type="evidence" value="ECO:0007669"/>
    <property type="project" value="InterPro"/>
</dbReference>
<feature type="domain" description="Cytochrome c" evidence="9">
    <location>
        <begin position="59"/>
        <end position="146"/>
    </location>
</feature>
<dbReference type="Gene3D" id="1.10.760.10">
    <property type="entry name" value="Cytochrome c-like domain"/>
    <property type="match status" value="1"/>
</dbReference>
<evidence type="ECO:0000256" key="4">
    <source>
        <dbReference type="ARBA" id="ARBA00022982"/>
    </source>
</evidence>
<protein>
    <submittedName>
        <fullName evidence="10">Cytochrome c class I</fullName>
    </submittedName>
</protein>
<feature type="compositionally biased region" description="Basic and acidic residues" evidence="7">
    <location>
        <begin position="64"/>
        <end position="73"/>
    </location>
</feature>
<keyword evidence="1" id="KW-0813">Transport</keyword>
<dbReference type="InterPro" id="IPR036909">
    <property type="entry name" value="Cyt_c-like_dom_sf"/>
</dbReference>
<feature type="chain" id="PRO_5003504192" evidence="8">
    <location>
        <begin position="30"/>
        <end position="156"/>
    </location>
</feature>
<dbReference type="PROSITE" id="PS51007">
    <property type="entry name" value="CYTC"/>
    <property type="match status" value="1"/>
</dbReference>
<reference evidence="10 11" key="1">
    <citation type="journal article" date="2012" name="J. Bacteriol.">
        <title>Complete Genome Sequence of the BTEX-Degrading Bacterium Pseudoxanthomonas spadix BD-a59.</title>
        <authorList>
            <person name="Lee S.H."/>
            <person name="Jin H.M."/>
            <person name="Lee H.J."/>
            <person name="Kim J.M."/>
            <person name="Jeon C.O."/>
        </authorList>
    </citation>
    <scope>NUCLEOTIDE SEQUENCE [LARGE SCALE GENOMIC DNA]</scope>
    <source>
        <strain evidence="10 11">BD-a59</strain>
    </source>
</reference>
<evidence type="ECO:0000256" key="2">
    <source>
        <dbReference type="ARBA" id="ARBA00022617"/>
    </source>
</evidence>
<dbReference type="OrthoDB" id="9796421at2"/>
<feature type="signal peptide" evidence="8">
    <location>
        <begin position="1"/>
        <end position="29"/>
    </location>
</feature>
<dbReference type="SUPFAM" id="SSF46626">
    <property type="entry name" value="Cytochrome c"/>
    <property type="match status" value="1"/>
</dbReference>
<dbReference type="STRING" id="1045855.DSC_10410"/>